<feature type="domain" description="Glycosyl transferase family 1" evidence="2">
    <location>
        <begin position="173"/>
        <end position="313"/>
    </location>
</feature>
<dbReference type="InterPro" id="IPR001296">
    <property type="entry name" value="Glyco_trans_1"/>
</dbReference>
<proteinExistence type="predicted"/>
<accession>A0A0G1KCW6</accession>
<dbReference type="GO" id="GO:0016757">
    <property type="term" value="F:glycosyltransferase activity"/>
    <property type="evidence" value="ECO:0007669"/>
    <property type="project" value="InterPro"/>
</dbReference>
<dbReference type="PANTHER" id="PTHR46401:SF2">
    <property type="entry name" value="GLYCOSYLTRANSFERASE WBBK-RELATED"/>
    <property type="match status" value="1"/>
</dbReference>
<evidence type="ECO:0000256" key="1">
    <source>
        <dbReference type="ARBA" id="ARBA00022679"/>
    </source>
</evidence>
<dbReference type="GO" id="GO:0009103">
    <property type="term" value="P:lipopolysaccharide biosynthetic process"/>
    <property type="evidence" value="ECO:0007669"/>
    <property type="project" value="TreeGrafter"/>
</dbReference>
<reference evidence="3 4" key="1">
    <citation type="journal article" date="2015" name="Nature">
        <title>rRNA introns, odd ribosomes, and small enigmatic genomes across a large radiation of phyla.</title>
        <authorList>
            <person name="Brown C.T."/>
            <person name="Hug L.A."/>
            <person name="Thomas B.C."/>
            <person name="Sharon I."/>
            <person name="Castelle C.J."/>
            <person name="Singh A."/>
            <person name="Wilkins M.J."/>
            <person name="Williams K.H."/>
            <person name="Banfield J.F."/>
        </authorList>
    </citation>
    <scope>NUCLEOTIDE SEQUENCE [LARGE SCALE GENOMIC DNA]</scope>
</reference>
<evidence type="ECO:0000313" key="3">
    <source>
        <dbReference type="EMBL" id="KKT81425.1"/>
    </source>
</evidence>
<evidence type="ECO:0000259" key="2">
    <source>
        <dbReference type="Pfam" id="PF00534"/>
    </source>
</evidence>
<dbReference type="Pfam" id="PF00534">
    <property type="entry name" value="Glycos_transf_1"/>
    <property type="match status" value="1"/>
</dbReference>
<protein>
    <submittedName>
        <fullName evidence="3">Glycosyl transferase group 1</fullName>
    </submittedName>
</protein>
<keyword evidence="1 3" id="KW-0808">Transferase</keyword>
<evidence type="ECO:0000313" key="4">
    <source>
        <dbReference type="Proteomes" id="UP000034595"/>
    </source>
</evidence>
<dbReference type="Gene3D" id="3.40.50.2000">
    <property type="entry name" value="Glycogen Phosphorylase B"/>
    <property type="match status" value="2"/>
</dbReference>
<sequence length="345" mass="38340">MTIGVDAGMLGVSDERLKVGVYHVANNLLKNIAALDKKNTYRLYSFLPIPKFGNTMHNIVLSPARGYLRLRLPLELRTHPVDIFLGLGQALPPFLHTTSIGFVYDLGFLFHKEAYGNSYKKLLGQTNYLVKHASHIITISNATKHDIVSLYDRDPKTITVCYPGVDDRFKPQGERYHHKNPYILFVGSLTKTKNIPLLLQSLALVKKPLDLLLAGGDYWPDPAIDESINRYKLSNRVKKLGFVSDEMLSRYYRGAVAFVTTALHEGFCLPVVEAMACGTPVIAVDRGALAETVGDGGIVVRADAQSIANAVVSMNKHILGQNAIERAKVFSWHTFVKKVLSLYET</sequence>
<gene>
    <name evidence="3" type="ORF">UW78_C0010G0005</name>
</gene>
<dbReference type="Proteomes" id="UP000034595">
    <property type="component" value="Unassembled WGS sequence"/>
</dbReference>
<dbReference type="PANTHER" id="PTHR46401">
    <property type="entry name" value="GLYCOSYLTRANSFERASE WBBK-RELATED"/>
    <property type="match status" value="1"/>
</dbReference>
<dbReference type="SUPFAM" id="SSF53756">
    <property type="entry name" value="UDP-Glycosyltransferase/glycogen phosphorylase"/>
    <property type="match status" value="1"/>
</dbReference>
<comment type="caution">
    <text evidence="3">The sequence shown here is derived from an EMBL/GenBank/DDBJ whole genome shotgun (WGS) entry which is preliminary data.</text>
</comment>
<name>A0A0G1KCW6_9BACT</name>
<dbReference type="CDD" id="cd03809">
    <property type="entry name" value="GT4_MtfB-like"/>
    <property type="match status" value="1"/>
</dbReference>
<dbReference type="EMBL" id="LCJQ01000010">
    <property type="protein sequence ID" value="KKT81425.1"/>
    <property type="molecule type" value="Genomic_DNA"/>
</dbReference>
<organism evidence="3 4">
    <name type="scientific">Candidatus Azambacteria bacterium GW2011_GWA1_44_9</name>
    <dbReference type="NCBI Taxonomy" id="1618610"/>
    <lineage>
        <taxon>Bacteria</taxon>
        <taxon>Candidatus Azamiibacteriota</taxon>
    </lineage>
</organism>
<dbReference type="AlphaFoldDB" id="A0A0G1KCW6"/>